<dbReference type="PANTHER" id="PTHR24421">
    <property type="entry name" value="NITRATE/NITRITE SENSOR PROTEIN NARX-RELATED"/>
    <property type="match status" value="1"/>
</dbReference>
<dbReference type="GO" id="GO:0005524">
    <property type="term" value="F:ATP binding"/>
    <property type="evidence" value="ECO:0007669"/>
    <property type="project" value="UniProtKB-KW"/>
</dbReference>
<dbReference type="InterPro" id="IPR011712">
    <property type="entry name" value="Sig_transdc_His_kin_sub3_dim/P"/>
</dbReference>
<keyword evidence="6 12" id="KW-0418">Kinase</keyword>
<dbReference type="GO" id="GO:0046983">
    <property type="term" value="F:protein dimerization activity"/>
    <property type="evidence" value="ECO:0007669"/>
    <property type="project" value="InterPro"/>
</dbReference>
<evidence type="ECO:0000256" key="2">
    <source>
        <dbReference type="ARBA" id="ARBA00012438"/>
    </source>
</evidence>
<dbReference type="GO" id="GO:0016020">
    <property type="term" value="C:membrane"/>
    <property type="evidence" value="ECO:0007669"/>
    <property type="project" value="InterPro"/>
</dbReference>
<evidence type="ECO:0000313" key="13">
    <source>
        <dbReference type="Proteomes" id="UP000579523"/>
    </source>
</evidence>
<dbReference type="RefSeq" id="WP_184821046.1">
    <property type="nucleotide sequence ID" value="NZ_BMTI01000005.1"/>
</dbReference>
<reference evidence="12 13" key="1">
    <citation type="submission" date="2020-08" db="EMBL/GenBank/DDBJ databases">
        <title>Genomic Encyclopedia of Type Strains, Phase III (KMG-III): the genomes of soil and plant-associated and newly described type strains.</title>
        <authorList>
            <person name="Whitman W."/>
        </authorList>
    </citation>
    <scope>NUCLEOTIDE SEQUENCE [LARGE SCALE GENOMIC DNA]</scope>
    <source>
        <strain evidence="12 13">CECT 3273</strain>
    </source>
</reference>
<dbReference type="Pfam" id="PF07730">
    <property type="entry name" value="HisKA_3"/>
    <property type="match status" value="1"/>
</dbReference>
<keyword evidence="7" id="KW-0067">ATP-binding</keyword>
<keyword evidence="13" id="KW-1185">Reference proteome</keyword>
<comment type="catalytic activity">
    <reaction evidence="1">
        <text>ATP + protein L-histidine = ADP + protein N-phospho-L-histidine.</text>
        <dbReference type="EC" id="2.7.13.3"/>
    </reaction>
</comment>
<protein>
    <recommendedName>
        <fullName evidence="2">histidine kinase</fullName>
        <ecNumber evidence="2">2.7.13.3</ecNumber>
    </recommendedName>
</protein>
<feature type="compositionally biased region" description="Gly residues" evidence="9">
    <location>
        <begin position="418"/>
        <end position="428"/>
    </location>
</feature>
<proteinExistence type="predicted"/>
<feature type="transmembrane region" description="Helical" evidence="10">
    <location>
        <begin position="46"/>
        <end position="69"/>
    </location>
</feature>
<keyword evidence="10" id="KW-1133">Transmembrane helix</keyword>
<keyword evidence="10" id="KW-0812">Transmembrane</keyword>
<evidence type="ECO:0000256" key="3">
    <source>
        <dbReference type="ARBA" id="ARBA00022553"/>
    </source>
</evidence>
<keyword evidence="4" id="KW-0808">Transferase</keyword>
<feature type="transmembrane region" description="Helical" evidence="10">
    <location>
        <begin position="135"/>
        <end position="153"/>
    </location>
</feature>
<name>A0A7W7M080_9ACTN</name>
<evidence type="ECO:0000256" key="8">
    <source>
        <dbReference type="ARBA" id="ARBA00023012"/>
    </source>
</evidence>
<feature type="transmembrane region" description="Helical" evidence="10">
    <location>
        <begin position="159"/>
        <end position="181"/>
    </location>
</feature>
<comment type="caution">
    <text evidence="12">The sequence shown here is derived from an EMBL/GenBank/DDBJ whole genome shotgun (WGS) entry which is preliminary data.</text>
</comment>
<dbReference type="Gene3D" id="3.30.565.10">
    <property type="entry name" value="Histidine kinase-like ATPase, C-terminal domain"/>
    <property type="match status" value="1"/>
</dbReference>
<dbReference type="InterPro" id="IPR036890">
    <property type="entry name" value="HATPase_C_sf"/>
</dbReference>
<dbReference type="SUPFAM" id="SSF55874">
    <property type="entry name" value="ATPase domain of HSP90 chaperone/DNA topoisomerase II/histidine kinase"/>
    <property type="match status" value="1"/>
</dbReference>
<evidence type="ECO:0000256" key="7">
    <source>
        <dbReference type="ARBA" id="ARBA00022840"/>
    </source>
</evidence>
<keyword evidence="8" id="KW-0902">Two-component regulatory system</keyword>
<keyword evidence="10" id="KW-0472">Membrane</keyword>
<evidence type="ECO:0000259" key="11">
    <source>
        <dbReference type="Pfam" id="PF07730"/>
    </source>
</evidence>
<accession>A0A7W7M080</accession>
<feature type="domain" description="Signal transduction histidine kinase subgroup 3 dimerisation and phosphoacceptor" evidence="11">
    <location>
        <begin position="215"/>
        <end position="279"/>
    </location>
</feature>
<feature type="transmembrane region" description="Helical" evidence="10">
    <location>
        <begin position="102"/>
        <end position="128"/>
    </location>
</feature>
<gene>
    <name evidence="12" type="ORF">FHS37_002929</name>
</gene>
<dbReference type="Proteomes" id="UP000579523">
    <property type="component" value="Unassembled WGS sequence"/>
</dbReference>
<evidence type="ECO:0000256" key="5">
    <source>
        <dbReference type="ARBA" id="ARBA00022741"/>
    </source>
</evidence>
<dbReference type="Gene3D" id="1.20.5.1930">
    <property type="match status" value="1"/>
</dbReference>
<dbReference type="AlphaFoldDB" id="A0A7W7M080"/>
<evidence type="ECO:0000313" key="12">
    <source>
        <dbReference type="EMBL" id="MBB4898871.1"/>
    </source>
</evidence>
<evidence type="ECO:0000256" key="9">
    <source>
        <dbReference type="SAM" id="MobiDB-lite"/>
    </source>
</evidence>
<organism evidence="12 13">
    <name type="scientific">Streptomyces griseomycini</name>
    <dbReference type="NCBI Taxonomy" id="66895"/>
    <lineage>
        <taxon>Bacteria</taxon>
        <taxon>Bacillati</taxon>
        <taxon>Actinomycetota</taxon>
        <taxon>Actinomycetes</taxon>
        <taxon>Kitasatosporales</taxon>
        <taxon>Streptomycetaceae</taxon>
        <taxon>Streptomyces</taxon>
    </lineage>
</organism>
<dbReference type="InterPro" id="IPR050482">
    <property type="entry name" value="Sensor_HK_TwoCompSys"/>
</dbReference>
<evidence type="ECO:0000256" key="6">
    <source>
        <dbReference type="ARBA" id="ARBA00022777"/>
    </source>
</evidence>
<keyword evidence="3" id="KW-0597">Phosphoprotein</keyword>
<evidence type="ECO:0000256" key="10">
    <source>
        <dbReference type="SAM" id="Phobius"/>
    </source>
</evidence>
<dbReference type="PANTHER" id="PTHR24421:SF10">
    <property type="entry name" value="NITRATE_NITRITE SENSOR PROTEIN NARQ"/>
    <property type="match status" value="1"/>
</dbReference>
<dbReference type="GO" id="GO:0000155">
    <property type="term" value="F:phosphorelay sensor kinase activity"/>
    <property type="evidence" value="ECO:0007669"/>
    <property type="project" value="InterPro"/>
</dbReference>
<sequence>MTGDKAAQAVPVFTGRRWFFPSALIHELDPDAAGSGRRPRRTARDWAVDFSCFLLAVLVGLAAAEALAANASVPEPLLFADQVIGALSCAAVWLRRRRPLGLAVAMVPVSFVSETSGGAAVIALFTLAVHRPFRYVAWVAGVHLALVPLYFWWRPDPDLPYPASVALLTVVLVAVVGWGMFVRSKRQLMLSLRDRARRAEREARLRAEGAQRLAREAIAREMHDVLAHRLTLLSVHAGALEFRPDAPREEVARAAGVIRESAHEALQDLREIIGVLRAGESDDAGRPQPTLAALDTLVAESRQAGMEVALEQRVTDPAAVPASVGRTAYRIVQECLTNARKHAPGTEVTVAVAGGPGEGLTVAVRNPPPEGRVPPVPGAGQGLIGLTERATLAGGALDHGPTPDGGFEVRARLPWGRAGTGTGAGERR</sequence>
<feature type="region of interest" description="Disordered" evidence="9">
    <location>
        <begin position="394"/>
        <end position="428"/>
    </location>
</feature>
<dbReference type="EMBL" id="JACHJI010000004">
    <property type="protein sequence ID" value="MBB4898871.1"/>
    <property type="molecule type" value="Genomic_DNA"/>
</dbReference>
<dbReference type="CDD" id="cd16917">
    <property type="entry name" value="HATPase_UhpB-NarQ-NarX-like"/>
    <property type="match status" value="1"/>
</dbReference>
<dbReference type="EC" id="2.7.13.3" evidence="2"/>
<evidence type="ECO:0000256" key="4">
    <source>
        <dbReference type="ARBA" id="ARBA00022679"/>
    </source>
</evidence>
<keyword evidence="5" id="KW-0547">Nucleotide-binding</keyword>
<evidence type="ECO:0000256" key="1">
    <source>
        <dbReference type="ARBA" id="ARBA00000085"/>
    </source>
</evidence>